<keyword evidence="1" id="KW-0732">Signal</keyword>
<feature type="signal peptide" evidence="1">
    <location>
        <begin position="1"/>
        <end position="20"/>
    </location>
</feature>
<evidence type="ECO:0000313" key="2">
    <source>
        <dbReference type="EMBL" id="ABY27197.1"/>
    </source>
</evidence>
<accession>C9VXM5</accession>
<sequence length="49" mass="5335">MHIALVIAAAVAYMLQAGVGGCNDCEDRRYCTNCPDNCYYRIGTGCVCR</sequence>
<reference evidence="2" key="1">
    <citation type="submission" date="2007-09" db="EMBL/GenBank/DDBJ databases">
        <title>Perkinsus SLRNA.</title>
        <authorList>
            <person name="Zhang H."/>
            <person name="Lin S."/>
        </authorList>
    </citation>
    <scope>NUCLEOTIDE SEQUENCE</scope>
    <source>
        <strain evidence="2">Pma_cDNA33</strain>
    </source>
</reference>
<dbReference type="EMBL" id="EU156027">
    <property type="protein sequence ID" value="ABY27197.1"/>
    <property type="molecule type" value="mRNA"/>
</dbReference>
<organism evidence="2">
    <name type="scientific">Perkinsus marinus</name>
    <dbReference type="NCBI Taxonomy" id="31276"/>
    <lineage>
        <taxon>Eukaryota</taxon>
        <taxon>Sar</taxon>
        <taxon>Alveolata</taxon>
        <taxon>Perkinsozoa</taxon>
        <taxon>Perkinsea</taxon>
        <taxon>Perkinsida</taxon>
        <taxon>Perkinsidae</taxon>
        <taxon>Perkinsus</taxon>
    </lineage>
</organism>
<feature type="chain" id="PRO_5003002469" evidence="1">
    <location>
        <begin position="21"/>
        <end position="49"/>
    </location>
</feature>
<proteinExistence type="evidence at transcript level"/>
<name>C9VXM5_9ALVE</name>
<dbReference type="AlphaFoldDB" id="C9VXM5"/>
<evidence type="ECO:0000256" key="1">
    <source>
        <dbReference type="SAM" id="SignalP"/>
    </source>
</evidence>
<protein>
    <submittedName>
        <fullName evidence="2">Uncharacterized protein</fullName>
    </submittedName>
</protein>